<dbReference type="RefSeq" id="WP_254006461.1">
    <property type="nucleotide sequence ID" value="NZ_OW659477.1"/>
</dbReference>
<dbReference type="PANTHER" id="PTHR42855">
    <property type="entry name" value="ABC TRANSPORTER ATP-BINDING SUBUNIT"/>
    <property type="match status" value="1"/>
</dbReference>
<feature type="domain" description="ABC transporter" evidence="3">
    <location>
        <begin position="4"/>
        <end position="254"/>
    </location>
</feature>
<feature type="domain" description="ABC transporter" evidence="3">
    <location>
        <begin position="317"/>
        <end position="511"/>
    </location>
</feature>
<dbReference type="PROSITE" id="PS50893">
    <property type="entry name" value="ABC_TRANSPORTER_2"/>
    <property type="match status" value="2"/>
</dbReference>
<dbReference type="InterPro" id="IPR027417">
    <property type="entry name" value="P-loop_NTPase"/>
</dbReference>
<dbReference type="Proteomes" id="UP001154095">
    <property type="component" value="Chromosome"/>
</dbReference>
<dbReference type="EMBL" id="OW659477">
    <property type="protein sequence ID" value="CAH2762401.1"/>
    <property type="molecule type" value="Genomic_DNA"/>
</dbReference>
<dbReference type="SUPFAM" id="SSF52540">
    <property type="entry name" value="P-loop containing nucleoside triphosphate hydrolases"/>
    <property type="match status" value="2"/>
</dbReference>
<dbReference type="PANTHER" id="PTHR42855:SF2">
    <property type="entry name" value="DRUG RESISTANCE ABC TRANSPORTER,ATP-BINDING PROTEIN"/>
    <property type="match status" value="1"/>
</dbReference>
<protein>
    <submittedName>
        <fullName evidence="5">ABC transporter ATP-binding protein</fullName>
    </submittedName>
</protein>
<organism evidence="5 7">
    <name type="scientific">Erysipelothrix amsterdamensis</name>
    <dbReference type="NCBI Taxonomy" id="2929157"/>
    <lineage>
        <taxon>Bacteria</taxon>
        <taxon>Bacillati</taxon>
        <taxon>Bacillota</taxon>
        <taxon>Erysipelotrichia</taxon>
        <taxon>Erysipelotrichales</taxon>
        <taxon>Erysipelotrichaceae</taxon>
        <taxon>Erysipelothrix</taxon>
    </lineage>
</organism>
<dbReference type="Proteomes" id="UP001154111">
    <property type="component" value="Chromosome"/>
</dbReference>
<dbReference type="CDD" id="cd03221">
    <property type="entry name" value="ABCF_EF-3"/>
    <property type="match status" value="2"/>
</dbReference>
<dbReference type="EMBL" id="OW659496">
    <property type="protein sequence ID" value="CAH2762374.1"/>
    <property type="molecule type" value="Genomic_DNA"/>
</dbReference>
<evidence type="ECO:0000313" key="6">
    <source>
        <dbReference type="Proteomes" id="UP001154095"/>
    </source>
</evidence>
<dbReference type="InterPro" id="IPR003593">
    <property type="entry name" value="AAA+_ATPase"/>
</dbReference>
<dbReference type="FunFam" id="3.40.50.300:FF:000011">
    <property type="entry name" value="Putative ABC transporter ATP-binding component"/>
    <property type="match status" value="1"/>
</dbReference>
<proteinExistence type="predicted"/>
<evidence type="ECO:0000259" key="3">
    <source>
        <dbReference type="PROSITE" id="PS50893"/>
    </source>
</evidence>
<evidence type="ECO:0000256" key="1">
    <source>
        <dbReference type="ARBA" id="ARBA00022741"/>
    </source>
</evidence>
<dbReference type="GO" id="GO:0016887">
    <property type="term" value="F:ATP hydrolysis activity"/>
    <property type="evidence" value="ECO:0007669"/>
    <property type="project" value="InterPro"/>
</dbReference>
<keyword evidence="1" id="KW-0547">Nucleotide-binding</keyword>
<reference evidence="5" key="1">
    <citation type="submission" date="2022-04" db="EMBL/GenBank/DDBJ databases">
        <authorList>
            <person name="Forde T."/>
        </authorList>
    </citation>
    <scope>NUCLEOTIDE SEQUENCE</scope>
    <source>
        <strain evidence="5">A18Y016a</strain>
        <strain evidence="4">A18Y020d</strain>
    </source>
</reference>
<dbReference type="Gene3D" id="3.40.50.300">
    <property type="entry name" value="P-loop containing nucleotide triphosphate hydrolases"/>
    <property type="match status" value="2"/>
</dbReference>
<evidence type="ECO:0000256" key="2">
    <source>
        <dbReference type="ARBA" id="ARBA00022840"/>
    </source>
</evidence>
<keyword evidence="2 5" id="KW-0067">ATP-binding</keyword>
<evidence type="ECO:0000313" key="7">
    <source>
        <dbReference type="Proteomes" id="UP001154111"/>
    </source>
</evidence>
<dbReference type="PROSITE" id="PS00211">
    <property type="entry name" value="ABC_TRANSPORTER_1"/>
    <property type="match status" value="2"/>
</dbReference>
<dbReference type="InterPro" id="IPR017871">
    <property type="entry name" value="ABC_transporter-like_CS"/>
</dbReference>
<dbReference type="Pfam" id="PF00005">
    <property type="entry name" value="ABC_tran"/>
    <property type="match status" value="2"/>
</dbReference>
<dbReference type="SMART" id="SM00382">
    <property type="entry name" value="AAA"/>
    <property type="match status" value="2"/>
</dbReference>
<dbReference type="InterPro" id="IPR003439">
    <property type="entry name" value="ABC_transporter-like_ATP-bd"/>
</dbReference>
<gene>
    <name evidence="5" type="primary">ybiT_1</name>
    <name evidence="5" type="ORF">ERYAMS2_01185</name>
    <name evidence="4" type="ORF">ERYAMS_00891</name>
</gene>
<sequence>MPYLEIKNLTHTFVERQLYSNAEFLLHKGDHIGLVGLNGAGKSTLIRFMTGDLSPDFGTVVWQDKLNVAFMDQYVSVDPTLTIHGYLSTTYKELFDLETRMNAYYLESIENEDALRKASNIQERLLQADFYTIETEIQKVIQGLGLHLLGSDTKIEHLSGGQRAKVILGKLLLSDADVLLLDEPTNFLDVDHIEWLANYLNAYAKSFIVVSHDDSFINRVANVIVDIDFQKITRYNGNYDAFLKQKEHNRMEQLSLYSKQQNYIDKTEAFIRKNKAGGNAKMARGRQKQLNRLDRVHAPLAHAKQNYAFKTLSQADVRVLETLELAIGYDSVLIDGFNMKIYGGERFAITGFNGIGKSTLIKTIMGQLKPLDGSIYLNDDLKIGYFEQSLNWSDDTLTPLQIVSQTYPKFSQGEVRKTLASVGMKEEHWSRSIKTLSGGEQTKVKLCLLMNRYTNMLVLDEPTNHLDIESKDALKYALQSYTGTIILVSHEASFYEDWIDKIISIEKQKKT</sequence>
<dbReference type="InterPro" id="IPR032781">
    <property type="entry name" value="ABC_tran_Xtn"/>
</dbReference>
<dbReference type="Pfam" id="PF12848">
    <property type="entry name" value="ABC_tran_Xtn"/>
    <property type="match status" value="1"/>
</dbReference>
<accession>A0AAU9VJB5</accession>
<evidence type="ECO:0000313" key="4">
    <source>
        <dbReference type="EMBL" id="CAH2762374.1"/>
    </source>
</evidence>
<name>A0AAU9VJB5_9FIRM</name>
<dbReference type="AlphaFoldDB" id="A0AAU9VJB5"/>
<dbReference type="InterPro" id="IPR051309">
    <property type="entry name" value="ABCF_ATPase"/>
</dbReference>
<keyword evidence="6" id="KW-1185">Reference proteome</keyword>
<dbReference type="GO" id="GO:0005524">
    <property type="term" value="F:ATP binding"/>
    <property type="evidence" value="ECO:0007669"/>
    <property type="project" value="UniProtKB-KW"/>
</dbReference>
<evidence type="ECO:0000313" key="5">
    <source>
        <dbReference type="EMBL" id="CAH2762401.1"/>
    </source>
</evidence>